<feature type="domain" description="Acyl-CoA dehydrogenase/oxidase C-terminal" evidence="6">
    <location>
        <begin position="240"/>
        <end position="391"/>
    </location>
</feature>
<dbReference type="InterPro" id="IPR046373">
    <property type="entry name" value="Acyl-CoA_Oxase/DH_mid-dom_sf"/>
</dbReference>
<protein>
    <submittedName>
        <fullName evidence="9">Acyl-CoA dehydrogenase</fullName>
    </submittedName>
</protein>
<accession>A0A3S5GYQ8</accession>
<dbReference type="GO" id="GO:0003995">
    <property type="term" value="F:acyl-CoA dehydrogenase activity"/>
    <property type="evidence" value="ECO:0007669"/>
    <property type="project" value="TreeGrafter"/>
</dbReference>
<dbReference type="InterPro" id="IPR009100">
    <property type="entry name" value="AcylCoA_DH/oxidase_NM_dom_sf"/>
</dbReference>
<comment type="cofactor">
    <cofactor evidence="1 5">
        <name>FAD</name>
        <dbReference type="ChEBI" id="CHEBI:57692"/>
    </cofactor>
</comment>
<dbReference type="SUPFAM" id="SSF56645">
    <property type="entry name" value="Acyl-CoA dehydrogenase NM domain-like"/>
    <property type="match status" value="1"/>
</dbReference>
<dbReference type="EMBL" id="MH969426">
    <property type="protein sequence ID" value="AYM54595.1"/>
    <property type="molecule type" value="Genomic_DNA"/>
</dbReference>
<dbReference type="GO" id="GO:0050660">
    <property type="term" value="F:flavin adenine dinucleotide binding"/>
    <property type="evidence" value="ECO:0007669"/>
    <property type="project" value="InterPro"/>
</dbReference>
<evidence type="ECO:0000313" key="9">
    <source>
        <dbReference type="EMBL" id="AYM54595.1"/>
    </source>
</evidence>
<evidence type="ECO:0000256" key="5">
    <source>
        <dbReference type="RuleBase" id="RU362125"/>
    </source>
</evidence>
<dbReference type="Pfam" id="PF00441">
    <property type="entry name" value="Acyl-CoA_dh_1"/>
    <property type="match status" value="1"/>
</dbReference>
<comment type="similarity">
    <text evidence="2 5">Belongs to the acyl-CoA dehydrogenase family.</text>
</comment>
<name>A0A3S5GYQ8_9BACT</name>
<dbReference type="Pfam" id="PF02770">
    <property type="entry name" value="Acyl-CoA_dh_M"/>
    <property type="match status" value="1"/>
</dbReference>
<reference evidence="9" key="1">
    <citation type="journal article" date="2018" name="J. Ind. Microbiol. Biotechnol.">
        <title>Genome mining reveals uncommon alkylpyrones as type III PKS products from myxobacteria.</title>
        <authorList>
            <person name="Hug J.J."/>
            <person name="Panter F."/>
            <person name="Krug D."/>
            <person name="Muller R."/>
        </authorList>
    </citation>
    <scope>NUCLEOTIDE SEQUENCE</scope>
    <source>
        <strain evidence="9">MNa3063</strain>
    </source>
</reference>
<evidence type="ECO:0000256" key="1">
    <source>
        <dbReference type="ARBA" id="ARBA00001974"/>
    </source>
</evidence>
<organism evidence="9">
    <name type="scientific">Nannocystis exedens</name>
    <dbReference type="NCBI Taxonomy" id="54"/>
    <lineage>
        <taxon>Bacteria</taxon>
        <taxon>Pseudomonadati</taxon>
        <taxon>Myxococcota</taxon>
        <taxon>Polyangia</taxon>
        <taxon>Nannocystales</taxon>
        <taxon>Nannocystaceae</taxon>
        <taxon>Nannocystis</taxon>
    </lineage>
</organism>
<dbReference type="SUPFAM" id="SSF47203">
    <property type="entry name" value="Acyl-CoA dehydrogenase C-terminal domain-like"/>
    <property type="match status" value="1"/>
</dbReference>
<dbReference type="Gene3D" id="1.20.140.10">
    <property type="entry name" value="Butyryl-CoA Dehydrogenase, subunit A, domain 3"/>
    <property type="match status" value="1"/>
</dbReference>
<keyword evidence="4 5" id="KW-0274">FAD</keyword>
<evidence type="ECO:0000256" key="4">
    <source>
        <dbReference type="ARBA" id="ARBA00022827"/>
    </source>
</evidence>
<evidence type="ECO:0000256" key="2">
    <source>
        <dbReference type="ARBA" id="ARBA00009347"/>
    </source>
</evidence>
<proteinExistence type="inferred from homology"/>
<dbReference type="InterPro" id="IPR013786">
    <property type="entry name" value="AcylCoA_DH/ox_N"/>
</dbReference>
<dbReference type="Gene3D" id="2.40.110.10">
    <property type="entry name" value="Butyryl-CoA Dehydrogenase, subunit A, domain 2"/>
    <property type="match status" value="1"/>
</dbReference>
<dbReference type="Pfam" id="PF02771">
    <property type="entry name" value="Acyl-CoA_dh_N"/>
    <property type="match status" value="1"/>
</dbReference>
<keyword evidence="5" id="KW-0560">Oxidoreductase</keyword>
<dbReference type="PANTHER" id="PTHR43884">
    <property type="entry name" value="ACYL-COA DEHYDROGENASE"/>
    <property type="match status" value="1"/>
</dbReference>
<feature type="domain" description="Acyl-CoA dehydrogenase/oxidase N-terminal" evidence="8">
    <location>
        <begin position="32"/>
        <end position="124"/>
    </location>
</feature>
<dbReference type="InterPro" id="IPR009075">
    <property type="entry name" value="AcylCo_DH/oxidase_C"/>
</dbReference>
<dbReference type="InterPro" id="IPR006091">
    <property type="entry name" value="Acyl-CoA_Oxase/DH_mid-dom"/>
</dbReference>
<evidence type="ECO:0000259" key="6">
    <source>
        <dbReference type="Pfam" id="PF00441"/>
    </source>
</evidence>
<evidence type="ECO:0000259" key="7">
    <source>
        <dbReference type="Pfam" id="PF02770"/>
    </source>
</evidence>
<sequence length="398" mass="41632">MLTSSNLGPACLPDRPWRKTMAAMNSDPGYLQRARHIVEEVVAPRACDVDRGEFPRTAMRSLGAAGLLGLTSAQEVGGAGLGLRAAAEVVELVGGACGSTGMVLCMHYCGVAVIERHGPRAVRAAIAAGEHITTLAFSEAGSRSHFWAPVSTARAVAGGKIRLDAEKSWSTSAGQADSYVWSSQPVAAQELSTLWLVPATSPGLSVPRPFDGLGLRGNSSAPIRAENVLVDASAMLGLDGGGLDIMMTTVLPHFQVLSAACYVGLVDAAVTGAVAHASRARFAHIDQTLADLPTIRAFVARCIVKRDMARALLADTLAALESSRPDALLRVLEVKAAAAEVATEVTELAMRICGGAAFRKEVGVERQFRDAHAATVMSPTTDLLYDFIGKHACGLPLL</sequence>
<feature type="domain" description="Acyl-CoA oxidase/dehydrogenase middle" evidence="7">
    <location>
        <begin position="135"/>
        <end position="228"/>
    </location>
</feature>
<dbReference type="Gene3D" id="1.10.540.10">
    <property type="entry name" value="Acyl-CoA dehydrogenase/oxidase, N-terminal domain"/>
    <property type="match status" value="1"/>
</dbReference>
<dbReference type="InterPro" id="IPR037069">
    <property type="entry name" value="AcylCoA_DH/ox_N_sf"/>
</dbReference>
<dbReference type="PIRSF" id="PIRSF016578">
    <property type="entry name" value="HsaA"/>
    <property type="match status" value="1"/>
</dbReference>
<evidence type="ECO:0000259" key="8">
    <source>
        <dbReference type="Pfam" id="PF02771"/>
    </source>
</evidence>
<evidence type="ECO:0000256" key="3">
    <source>
        <dbReference type="ARBA" id="ARBA00022630"/>
    </source>
</evidence>
<dbReference type="PANTHER" id="PTHR43884:SF12">
    <property type="entry name" value="ISOVALERYL-COA DEHYDROGENASE, MITOCHONDRIAL-RELATED"/>
    <property type="match status" value="1"/>
</dbReference>
<keyword evidence="3 5" id="KW-0285">Flavoprotein</keyword>
<dbReference type="AlphaFoldDB" id="A0A3S5GYQ8"/>
<dbReference type="InterPro" id="IPR036250">
    <property type="entry name" value="AcylCo_DH-like_C"/>
</dbReference>